<proteinExistence type="predicted"/>
<gene>
    <name evidence="3" type="ORF">EZS26_003585</name>
</gene>
<feature type="chain" id="PRO_5024307763" description="BACON domain-containing protein" evidence="1">
    <location>
        <begin position="26"/>
        <end position="639"/>
    </location>
</feature>
<evidence type="ECO:0000259" key="2">
    <source>
        <dbReference type="Pfam" id="PF13004"/>
    </source>
</evidence>
<feature type="domain" description="BACON" evidence="2">
    <location>
        <begin position="168"/>
        <end position="219"/>
    </location>
</feature>
<dbReference type="InterPro" id="IPR024361">
    <property type="entry name" value="BACON"/>
</dbReference>
<reference evidence="3 4" key="1">
    <citation type="submission" date="2019-03" db="EMBL/GenBank/DDBJ databases">
        <title>Single cell metagenomics reveals metabolic interactions within the superorganism composed of flagellate Streblomastix strix and complex community of Bacteroidetes bacteria on its surface.</title>
        <authorList>
            <person name="Treitli S.C."/>
            <person name="Kolisko M."/>
            <person name="Husnik F."/>
            <person name="Keeling P."/>
            <person name="Hampl V."/>
        </authorList>
    </citation>
    <scope>NUCLEOTIDE SEQUENCE [LARGE SCALE GENOMIC DNA]</scope>
    <source>
        <strain evidence="3">St1</strain>
    </source>
</reference>
<evidence type="ECO:0000313" key="4">
    <source>
        <dbReference type="Proteomes" id="UP000324575"/>
    </source>
</evidence>
<feature type="signal peptide" evidence="1">
    <location>
        <begin position="1"/>
        <end position="25"/>
    </location>
</feature>
<name>A0A5M8NXJ0_9BACT</name>
<comment type="caution">
    <text evidence="3">The sequence shown here is derived from an EMBL/GenBank/DDBJ whole genome shotgun (WGS) entry which is preliminary data.</text>
</comment>
<dbReference type="Gene3D" id="2.160.20.110">
    <property type="match status" value="1"/>
</dbReference>
<dbReference type="AlphaFoldDB" id="A0A5M8NXJ0"/>
<evidence type="ECO:0000313" key="3">
    <source>
        <dbReference type="EMBL" id="KAA6300274.1"/>
    </source>
</evidence>
<sequence>MRKSVIFWKSLIGGLAFIFFGTACDSVSEDPQPYLRIDEMDKTVILAATQGVSRTIAIDVNTSEWTVDVSDEGNGKDWLSAIQGNGNIIISTLKKNESDANRSTQVIVSLKNGSESVVINVTQLGDAEAFLQTDITEKAFSASGGSVIVTVTATNMPEGEWNYTLSDQTAGWLRAEKTSNNQLAITVDKNLGSTARSAEITITSLHIIPAQQPKVLITQAAPSVGTNFSITGYESQIITVTFTDETTSELILDDAGYGTLPLSGGSPRTIKSIQAEGGDVIKIGRKESVTDEIVLSIGRFNALQWRTKDDDGLTPLINTAAELLNKFNYILPEGITGTVTYLFESDIDLMDELLTTPLSGTLTQSIDGNHHTIYGVNVELDYTGMAYGRSGGFIAGSFGGVLRNLHIAVGGKVHVTGNTNSQFINGVGTFVGTLTGKIIGCSNAATVTGNLNVGGICGVVSGDFAEVIACANYGNITSETIGAGGICLSLYMGSIKACYNTGAITTLTPSGTSQSCAGIAPRFDTQTSISACYNTGTITSVNQTTMTSIGSINGSNSGSNTMEDCFYSGNSYTTAGTSNALTAGNGAQVFSASAWPTNNAEKNWGIGTPSGDGLGGTYWSSVGNSPSSYPKLYWEPLIK</sequence>
<feature type="domain" description="BACON" evidence="2">
    <location>
        <begin position="70"/>
        <end position="123"/>
    </location>
</feature>
<evidence type="ECO:0000256" key="1">
    <source>
        <dbReference type="SAM" id="SignalP"/>
    </source>
</evidence>
<dbReference type="CDD" id="cd14948">
    <property type="entry name" value="BACON"/>
    <property type="match status" value="1"/>
</dbReference>
<protein>
    <recommendedName>
        <fullName evidence="2">BACON domain-containing protein</fullName>
    </recommendedName>
</protein>
<dbReference type="PROSITE" id="PS51257">
    <property type="entry name" value="PROKAR_LIPOPROTEIN"/>
    <property type="match status" value="1"/>
</dbReference>
<dbReference type="InterPro" id="IPR013783">
    <property type="entry name" value="Ig-like_fold"/>
</dbReference>
<dbReference type="Pfam" id="PF13004">
    <property type="entry name" value="BACON"/>
    <property type="match status" value="2"/>
</dbReference>
<organism evidence="3 4">
    <name type="scientific">Candidatus Ordinivivax streblomastigis</name>
    <dbReference type="NCBI Taxonomy" id="2540710"/>
    <lineage>
        <taxon>Bacteria</taxon>
        <taxon>Pseudomonadati</taxon>
        <taxon>Bacteroidota</taxon>
        <taxon>Bacteroidia</taxon>
        <taxon>Bacteroidales</taxon>
        <taxon>Candidatus Ordinivivax</taxon>
    </lineage>
</organism>
<dbReference type="Gene3D" id="2.60.40.10">
    <property type="entry name" value="Immunoglobulins"/>
    <property type="match status" value="1"/>
</dbReference>
<dbReference type="Proteomes" id="UP000324575">
    <property type="component" value="Unassembled WGS sequence"/>
</dbReference>
<accession>A0A5M8NXJ0</accession>
<keyword evidence="1" id="KW-0732">Signal</keyword>
<dbReference type="EMBL" id="SNRX01000107">
    <property type="protein sequence ID" value="KAA6300274.1"/>
    <property type="molecule type" value="Genomic_DNA"/>
</dbReference>